<proteinExistence type="predicted"/>
<evidence type="ECO:0000256" key="1">
    <source>
        <dbReference type="ARBA" id="ARBA00004141"/>
    </source>
</evidence>
<keyword evidence="3 5" id="KW-1133">Transmembrane helix</keyword>
<dbReference type="InterPro" id="IPR005829">
    <property type="entry name" value="Sugar_transporter_CS"/>
</dbReference>
<dbReference type="PROSITE" id="PS00216">
    <property type="entry name" value="SUGAR_TRANSPORT_1"/>
    <property type="match status" value="1"/>
</dbReference>
<reference evidence="7" key="1">
    <citation type="journal article" date="2021" name="Front. Microbiol.">
        <title>Comprehensive Comparative Genomics and Phenotyping of Methylobacterium Species.</title>
        <authorList>
            <person name="Alessa O."/>
            <person name="Ogura Y."/>
            <person name="Fujitani Y."/>
            <person name="Takami H."/>
            <person name="Hayashi T."/>
            <person name="Sahin N."/>
            <person name="Tani A."/>
        </authorList>
    </citation>
    <scope>NUCLEOTIDE SEQUENCE</scope>
    <source>
        <strain evidence="7">NBRC 15689</strain>
    </source>
</reference>
<feature type="transmembrane region" description="Helical" evidence="5">
    <location>
        <begin position="389"/>
        <end position="408"/>
    </location>
</feature>
<evidence type="ECO:0000256" key="4">
    <source>
        <dbReference type="ARBA" id="ARBA00023136"/>
    </source>
</evidence>
<gene>
    <name evidence="7" type="ORF">LKMONMHP_4513</name>
</gene>
<feature type="transmembrane region" description="Helical" evidence="5">
    <location>
        <begin position="179"/>
        <end position="198"/>
    </location>
</feature>
<evidence type="ECO:0000256" key="5">
    <source>
        <dbReference type="SAM" id="Phobius"/>
    </source>
</evidence>
<dbReference type="RefSeq" id="WP_373325081.1">
    <property type="nucleotide sequence ID" value="NZ_BPQV01000017.1"/>
</dbReference>
<feature type="domain" description="Major facilitator superfamily (MFS) profile" evidence="6">
    <location>
        <begin position="1"/>
        <end position="413"/>
    </location>
</feature>
<dbReference type="Pfam" id="PF07690">
    <property type="entry name" value="MFS_1"/>
    <property type="match status" value="1"/>
</dbReference>
<organism evidence="7 8">
    <name type="scientific">Methylobacterium organophilum</name>
    <dbReference type="NCBI Taxonomy" id="410"/>
    <lineage>
        <taxon>Bacteria</taxon>
        <taxon>Pseudomonadati</taxon>
        <taxon>Pseudomonadota</taxon>
        <taxon>Alphaproteobacteria</taxon>
        <taxon>Hyphomicrobiales</taxon>
        <taxon>Methylobacteriaceae</taxon>
        <taxon>Methylobacterium</taxon>
    </lineage>
</organism>
<dbReference type="PANTHER" id="PTHR23539">
    <property type="entry name" value="MFS TRANSPORTER"/>
    <property type="match status" value="1"/>
</dbReference>
<reference evidence="7" key="2">
    <citation type="submission" date="2021-08" db="EMBL/GenBank/DDBJ databases">
        <authorList>
            <person name="Tani A."/>
            <person name="Ola A."/>
            <person name="Ogura Y."/>
            <person name="Katsura K."/>
            <person name="Hayashi T."/>
        </authorList>
    </citation>
    <scope>NUCLEOTIDE SEQUENCE</scope>
    <source>
        <strain evidence="7">NBRC 15689</strain>
    </source>
</reference>
<comment type="subcellular location">
    <subcellularLocation>
        <location evidence="1">Membrane</location>
        <topology evidence="1">Multi-pass membrane protein</topology>
    </subcellularLocation>
</comment>
<dbReference type="PROSITE" id="PS50850">
    <property type="entry name" value="MFS"/>
    <property type="match status" value="1"/>
</dbReference>
<feature type="transmembrane region" description="Helical" evidence="5">
    <location>
        <begin position="358"/>
        <end position="383"/>
    </location>
</feature>
<evidence type="ECO:0000313" key="7">
    <source>
        <dbReference type="EMBL" id="GJE29630.1"/>
    </source>
</evidence>
<dbReference type="EMBL" id="BPQV01000017">
    <property type="protein sequence ID" value="GJE29630.1"/>
    <property type="molecule type" value="Genomic_DNA"/>
</dbReference>
<feature type="transmembrane region" description="Helical" evidence="5">
    <location>
        <begin position="269"/>
        <end position="288"/>
    </location>
</feature>
<keyword evidence="2 5" id="KW-0812">Transmembrane</keyword>
<dbReference type="InterPro" id="IPR036259">
    <property type="entry name" value="MFS_trans_sf"/>
</dbReference>
<feature type="transmembrane region" description="Helical" evidence="5">
    <location>
        <begin position="232"/>
        <end position="249"/>
    </location>
</feature>
<accession>A0ABQ4TFE1</accession>
<comment type="caution">
    <text evidence="7">The sequence shown here is derived from an EMBL/GenBank/DDBJ whole genome shotgun (WGS) entry which is preliminary data.</text>
</comment>
<protein>
    <submittedName>
        <fullName evidence="7">MFS-type transporter</fullName>
    </submittedName>
</protein>
<name>A0ABQ4TFE1_METOR</name>
<feature type="transmembrane region" description="Helical" evidence="5">
    <location>
        <begin position="56"/>
        <end position="76"/>
    </location>
</feature>
<evidence type="ECO:0000256" key="3">
    <source>
        <dbReference type="ARBA" id="ARBA00022989"/>
    </source>
</evidence>
<evidence type="ECO:0000256" key="2">
    <source>
        <dbReference type="ARBA" id="ARBA00022692"/>
    </source>
</evidence>
<feature type="transmembrane region" description="Helical" evidence="5">
    <location>
        <begin position="323"/>
        <end position="346"/>
    </location>
</feature>
<feature type="transmembrane region" description="Helical" evidence="5">
    <location>
        <begin position="88"/>
        <end position="107"/>
    </location>
</feature>
<dbReference type="SUPFAM" id="SSF103473">
    <property type="entry name" value="MFS general substrate transporter"/>
    <property type="match status" value="1"/>
</dbReference>
<keyword evidence="4 5" id="KW-0472">Membrane</keyword>
<keyword evidence="8" id="KW-1185">Reference proteome</keyword>
<sequence>MTQTTGATGAPAPSQKSLRGLDALNFFLADVRDGLGPYLAIYLLAVRGPEQGWNEATIGLVITISGIVGLIAQTPAGALIDRTRHKRAIVIAAAVAVTLSCLALPFVSNFFLVAATQSLAGIAGAIFPPALAAITLGVVGPKMFSKRIGRNEGFNHAGNAASAMIAGASAYFFGPIVVFWLMAILAGASIVAMLMIPAEAIDDDLARGLDHAEQQGGEQPSGLSALLQNRHLLLFALLCAAFHLANAAMLPSVGQLLTKISGKDHATSLIALCIVAAQCVMVPVAIFVGAKADAIGRKPIFLAAFGFLALRGVLYTFSDNPFWLVGVQCLDGIGAGIYGALFPIVVADLTRGSGRFNVAQGAIATAQGVGASFSATLAGVIIVGAGFSAAFLALAAIAAAGFLVYLTLMPETRGLDPAQASRDGGAGPMPAAAAA</sequence>
<feature type="transmembrane region" description="Helical" evidence="5">
    <location>
        <begin position="300"/>
        <end position="317"/>
    </location>
</feature>
<feature type="transmembrane region" description="Helical" evidence="5">
    <location>
        <begin position="119"/>
        <end position="141"/>
    </location>
</feature>
<dbReference type="InterPro" id="IPR011701">
    <property type="entry name" value="MFS"/>
</dbReference>
<evidence type="ECO:0000259" key="6">
    <source>
        <dbReference type="PROSITE" id="PS50850"/>
    </source>
</evidence>
<dbReference type="Gene3D" id="1.20.1250.20">
    <property type="entry name" value="MFS general substrate transporter like domains"/>
    <property type="match status" value="2"/>
</dbReference>
<dbReference type="PANTHER" id="PTHR23539:SF1">
    <property type="entry name" value="MAJOR FACILITATOR SUPERFAMILY (MFS) PROFILE DOMAIN-CONTAINING PROTEIN"/>
    <property type="match status" value="1"/>
</dbReference>
<evidence type="ECO:0000313" key="8">
    <source>
        <dbReference type="Proteomes" id="UP001055156"/>
    </source>
</evidence>
<dbReference type="Proteomes" id="UP001055156">
    <property type="component" value="Unassembled WGS sequence"/>
</dbReference>
<dbReference type="InterPro" id="IPR020846">
    <property type="entry name" value="MFS_dom"/>
</dbReference>